<accession>K4F675</accession>
<proteinExistence type="predicted"/>
<name>K4F675_9CAUD</name>
<dbReference type="OrthoDB" id="39239at10239"/>
<organism evidence="1 2">
    <name type="scientific">Cronobacter phage vB_CsaM_GAP32</name>
    <dbReference type="NCBI Taxonomy" id="1141136"/>
    <lineage>
        <taxon>Viruses</taxon>
        <taxon>Duplodnaviria</taxon>
        <taxon>Heunggongvirae</taxon>
        <taxon>Uroviricota</taxon>
        <taxon>Caudoviricetes</taxon>
        <taxon>Mimasvirus</taxon>
        <taxon>Mimasvirus GAP32</taxon>
    </lineage>
</organism>
<protein>
    <submittedName>
        <fullName evidence="1">Uncharacterized protein</fullName>
    </submittedName>
</protein>
<evidence type="ECO:0000313" key="2">
    <source>
        <dbReference type="Proteomes" id="UP000000457"/>
    </source>
</evidence>
<evidence type="ECO:0000313" key="1">
    <source>
        <dbReference type="EMBL" id="AFC21751.1"/>
    </source>
</evidence>
<dbReference type="KEGG" id="vg:13994041"/>
<dbReference type="RefSeq" id="YP_006987406.1">
    <property type="nucleotide sequence ID" value="NC_019401.1"/>
</dbReference>
<dbReference type="Proteomes" id="UP000000457">
    <property type="component" value="Segment"/>
</dbReference>
<keyword evidence="2" id="KW-1185">Reference proteome</keyword>
<reference evidence="1 2" key="1">
    <citation type="journal article" date="2014" name="Virology">
        <title>Supersize me: Cronobacter sakazakii phage GAP32.</title>
        <authorList>
            <person name="Abbasifar R."/>
            <person name="Griffiths M.W."/>
            <person name="Sabour P.M."/>
            <person name="Ackermann H.-W."/>
            <person name="Vandersteegen K."/>
            <person name="Lavigne R."/>
            <person name="Noben J.-P."/>
            <person name="Villa A.A."/>
            <person name="Abbasifar A."/>
            <person name="Nash J.H.E."/>
            <person name="Kropinski A.M."/>
        </authorList>
    </citation>
    <scope>NUCLEOTIDE SEQUENCE [LARGE SCALE GENOMIC DNA]</scope>
    <source>
        <strain evidence="1">GAP-32</strain>
    </source>
</reference>
<sequence>MNNNLKEIFTFDARFLYQIVLVNGAVIEGQVIDVFVDGIMMNGLQHIPTDKILYFIPLKMIQDYETPE</sequence>
<gene>
    <name evidence="1" type="ORF">GAP32_301</name>
</gene>
<dbReference type="GeneID" id="13994041"/>
<dbReference type="EMBL" id="JN882285">
    <property type="protein sequence ID" value="AFC21751.1"/>
    <property type="molecule type" value="Genomic_DNA"/>
</dbReference>